<feature type="compositionally biased region" description="Basic and acidic residues" evidence="5">
    <location>
        <begin position="1272"/>
        <end position="1301"/>
    </location>
</feature>
<evidence type="ECO:0000256" key="3">
    <source>
        <dbReference type="ARBA" id="ARBA00022833"/>
    </source>
</evidence>
<dbReference type="InterPro" id="IPR011011">
    <property type="entry name" value="Znf_FYVE_PHD"/>
</dbReference>
<feature type="compositionally biased region" description="Polar residues" evidence="5">
    <location>
        <begin position="1023"/>
        <end position="1055"/>
    </location>
</feature>
<keyword evidence="1" id="KW-0479">Metal-binding</keyword>
<feature type="compositionally biased region" description="Basic and acidic residues" evidence="5">
    <location>
        <begin position="573"/>
        <end position="609"/>
    </location>
</feature>
<feature type="compositionally biased region" description="Polar residues" evidence="5">
    <location>
        <begin position="1195"/>
        <end position="1210"/>
    </location>
</feature>
<dbReference type="GO" id="GO:0016589">
    <property type="term" value="C:NURF complex"/>
    <property type="evidence" value="ECO:0007669"/>
    <property type="project" value="InterPro"/>
</dbReference>
<feature type="compositionally biased region" description="Basic and acidic residues" evidence="5">
    <location>
        <begin position="973"/>
        <end position="986"/>
    </location>
</feature>
<dbReference type="PANTHER" id="PTHR45975">
    <property type="entry name" value="NUCLEOSOME-REMODELING FACTOR SUBUNIT BPTF"/>
    <property type="match status" value="1"/>
</dbReference>
<dbReference type="EMBL" id="HBNS01003474">
    <property type="protein sequence ID" value="CAE4583636.1"/>
    <property type="molecule type" value="Transcribed_RNA"/>
</dbReference>
<feature type="compositionally biased region" description="Basic residues" evidence="5">
    <location>
        <begin position="855"/>
        <end position="868"/>
    </location>
</feature>
<feature type="region of interest" description="Disordered" evidence="5">
    <location>
        <begin position="731"/>
        <end position="751"/>
    </location>
</feature>
<feature type="compositionally biased region" description="Low complexity" evidence="5">
    <location>
        <begin position="1382"/>
        <end position="1398"/>
    </location>
</feature>
<dbReference type="InterPro" id="IPR019786">
    <property type="entry name" value="Zinc_finger_PHD-type_CS"/>
</dbReference>
<dbReference type="Gene3D" id="2.30.30.1150">
    <property type="match status" value="1"/>
</dbReference>
<organism evidence="7">
    <name type="scientific">Ditylum brightwellii</name>
    <dbReference type="NCBI Taxonomy" id="49249"/>
    <lineage>
        <taxon>Eukaryota</taxon>
        <taxon>Sar</taxon>
        <taxon>Stramenopiles</taxon>
        <taxon>Ochrophyta</taxon>
        <taxon>Bacillariophyta</taxon>
        <taxon>Mediophyceae</taxon>
        <taxon>Lithodesmiophycidae</taxon>
        <taxon>Lithodesmiales</taxon>
        <taxon>Lithodesmiaceae</taxon>
        <taxon>Ditylum</taxon>
    </lineage>
</organism>
<feature type="compositionally biased region" description="Basic and acidic residues" evidence="5">
    <location>
        <begin position="438"/>
        <end position="470"/>
    </location>
</feature>
<feature type="compositionally biased region" description="Low complexity" evidence="5">
    <location>
        <begin position="917"/>
        <end position="928"/>
    </location>
</feature>
<feature type="compositionally biased region" description="Polar residues" evidence="5">
    <location>
        <begin position="1356"/>
        <end position="1367"/>
    </location>
</feature>
<dbReference type="SMART" id="SM00249">
    <property type="entry name" value="PHD"/>
    <property type="match status" value="2"/>
</dbReference>
<feature type="domain" description="PHD-type" evidence="6">
    <location>
        <begin position="281"/>
        <end position="328"/>
    </location>
</feature>
<feature type="compositionally biased region" description="Basic and acidic residues" evidence="5">
    <location>
        <begin position="739"/>
        <end position="751"/>
    </location>
</feature>
<keyword evidence="2 4" id="KW-0863">Zinc-finger</keyword>
<dbReference type="InterPro" id="IPR019787">
    <property type="entry name" value="Znf_PHD-finger"/>
</dbReference>
<feature type="compositionally biased region" description="Polar residues" evidence="5">
    <location>
        <begin position="1406"/>
        <end position="1418"/>
    </location>
</feature>
<feature type="compositionally biased region" description="Basic and acidic residues" evidence="5">
    <location>
        <begin position="1070"/>
        <end position="1083"/>
    </location>
</feature>
<feature type="region of interest" description="Disordered" evidence="5">
    <location>
        <begin position="534"/>
        <end position="719"/>
    </location>
</feature>
<dbReference type="GO" id="GO:0008270">
    <property type="term" value="F:zinc ion binding"/>
    <property type="evidence" value="ECO:0007669"/>
    <property type="project" value="UniProtKB-KW"/>
</dbReference>
<feature type="domain" description="PHD-type" evidence="6">
    <location>
        <begin position="775"/>
        <end position="843"/>
    </location>
</feature>
<feature type="compositionally biased region" description="Basic and acidic residues" evidence="5">
    <location>
        <begin position="370"/>
        <end position="426"/>
    </location>
</feature>
<dbReference type="InterPro" id="IPR001965">
    <property type="entry name" value="Znf_PHD"/>
</dbReference>
<evidence type="ECO:0000256" key="4">
    <source>
        <dbReference type="PROSITE-ProRule" id="PRU00146"/>
    </source>
</evidence>
<feature type="region of interest" description="Disordered" evidence="5">
    <location>
        <begin position="1098"/>
        <end position="1131"/>
    </location>
</feature>
<feature type="compositionally biased region" description="Basic residues" evidence="5">
    <location>
        <begin position="427"/>
        <end position="437"/>
    </location>
</feature>
<dbReference type="Gene3D" id="3.30.40.10">
    <property type="entry name" value="Zinc/RING finger domain, C3HC4 (zinc finger)"/>
    <property type="match status" value="1"/>
</dbReference>
<feature type="compositionally biased region" description="Basic residues" evidence="5">
    <location>
        <begin position="204"/>
        <end position="221"/>
    </location>
</feature>
<feature type="compositionally biased region" description="Basic and acidic residues" evidence="5">
    <location>
        <begin position="479"/>
        <end position="492"/>
    </location>
</feature>
<dbReference type="InterPro" id="IPR013083">
    <property type="entry name" value="Znf_RING/FYVE/PHD"/>
</dbReference>
<evidence type="ECO:0000256" key="2">
    <source>
        <dbReference type="ARBA" id="ARBA00022771"/>
    </source>
</evidence>
<accession>A0A7S4QH92</accession>
<proteinExistence type="predicted"/>
<evidence type="ECO:0000256" key="5">
    <source>
        <dbReference type="SAM" id="MobiDB-lite"/>
    </source>
</evidence>
<sequence>MPKHIRKDLVAIAMKNGTLPRSEWEERAPALLKGWGGDRWKRRRKLLRTIDQLFRYRDEVKITPGTTKADFDAVTSVISYYQFVIDVNDGITIRQGMEVRSKKNQDLKKPPPSTKKPPPSTTIAAASSSAKSEASTSAKSAASTSAKSASSTSAKSAAVKEGTKDVAKQKSVAKPWTPSIPQTKATKGDASAKATSDLDEKLPAVKRPKAVGKFKKPRGRGRPPGTGRGRGRPRKYPKKEDGEMKKEKKSKKEKEDDEDSEAASVSSFSSMDEEEFLNQHNDLCEVCNTGGDLLCCATCNLVFHQACSRPVLKKLPPDNWSCAYCVSSGVTGYKREARERRRNPQAVREIERLQREIRERRAFVAAQAEAKAEKERQEEEREEKEREEKEKERQEQEKERQEKVKEKERQEKEERREEKERREKERKEKKKRRKKERREKERLKKERLEKEKQEKDANSKEESSKNECDGKSTVQAKPKKTENKRSRPRSEFELPANEINEDSDDEMRAVCAKRQLTHLLDSLSPEIEMSDFIQGRARRSRKQPTLFNPQTCAASDWQSDGKNEWKYLSGGSDKGDGGADSSKDEDNDSSTEKEHHGRLRADISEDGKKRSLSLRVVLSDDKPSGKRESLPENSQKSIKSTIEEPKQKHSIERGRKKATKHLDDVKRSSPKASPSGGDIKKEDKTTEDENDRKPSFDVDDFQEELRNRGRGRPSKEFRRKEALYLEHERQKQLKAGAENAEKQAVKSDDPIKQEADALDKNNKAAAVAGEIKQIPIFCSVCKDDESVQICQYCACRICHSKHAKDKTLLCDNCDAEYHTFCLDPPLESVPVEENWYCPVCQPSFTKDTLNDQQKKLKRSGRKRKKTYKSRGEDAVEAEATPPHQTSSPGILKDKSNQVQTSKTIIPNEVVPSKGTLSISVPPKSSSTSNTAPLRQSSEPTPDTSSGPLNTLPTTKQATKTSLKRNESSTTDARGVKESEASKDSASARKRAKSTFHADAAHSSVDSQDSNEQHSNRTVENETEQSTSIKTNSSNTPDKLLISNSPSAVNTGSEVSVSERGTFPLAKVRPPKMETEAASEHTTEQSEGVIAIDVAAGSLNLHLPPTPEDKIGSDSASQTDSPSKDDKIPPGLFNLATMPDIMHKHAMKQTPNKGVITKAPFSASSGLVKSHVAKPPPQSLPTTAQQPESIEKTEAPLSNNKSATSVPQVTLVSVLDVPSSVQQPESRSETSSRSEPSTPTLKRSRSGRMVKRSSFHDEIDEGEQHLRSPRYAEQMKKQDLEKRFTETIKSTEEKIELDKKSPDTPQQEEPSAKKKSQAEPPQHTVVKKDADCVPVSSQQQPLTVDTKPSVAPPSILDASSKSTATEPVNATAKKPEEATVAKPATSAPAPSQSPQTLSAIPPKASPATHNTPPINSQADNGAGPPAKVPRRKPGARECMQISRRFGVNVIPQKYMDILLDYCTRGKVEHLIRMRERLDDHSRMLEAQLAGLEALVKEKGELTTVVSPDQSGDGAA</sequence>
<dbReference type="SUPFAM" id="SSF57903">
    <property type="entry name" value="FYVE/PHD zinc finger"/>
    <property type="match status" value="2"/>
</dbReference>
<feature type="compositionally biased region" description="Basic and acidic residues" evidence="5">
    <location>
        <begin position="1253"/>
        <end position="1265"/>
    </location>
</feature>
<evidence type="ECO:0000313" key="7">
    <source>
        <dbReference type="EMBL" id="CAE4583636.1"/>
    </source>
</evidence>
<feature type="compositionally biased region" description="Polar residues" evidence="5">
    <location>
        <begin position="631"/>
        <end position="640"/>
    </location>
</feature>
<evidence type="ECO:0000259" key="6">
    <source>
        <dbReference type="PROSITE" id="PS50016"/>
    </source>
</evidence>
<reference evidence="7" key="1">
    <citation type="submission" date="2021-01" db="EMBL/GenBank/DDBJ databases">
        <authorList>
            <person name="Corre E."/>
            <person name="Pelletier E."/>
            <person name="Niang G."/>
            <person name="Scheremetjew M."/>
            <person name="Finn R."/>
            <person name="Kale V."/>
            <person name="Holt S."/>
            <person name="Cochrane G."/>
            <person name="Meng A."/>
            <person name="Brown T."/>
            <person name="Cohen L."/>
        </authorList>
    </citation>
    <scope>NUCLEOTIDE SEQUENCE</scope>
    <source>
        <strain evidence="7">GSO104</strain>
    </source>
</reference>
<dbReference type="GO" id="GO:0006357">
    <property type="term" value="P:regulation of transcription by RNA polymerase II"/>
    <property type="evidence" value="ECO:0007669"/>
    <property type="project" value="InterPro"/>
</dbReference>
<feature type="compositionally biased region" description="Basic and acidic residues" evidence="5">
    <location>
        <begin position="100"/>
        <end position="109"/>
    </location>
</feature>
<feature type="region of interest" description="Disordered" evidence="5">
    <location>
        <begin position="1165"/>
        <end position="1434"/>
    </location>
</feature>
<feature type="compositionally biased region" description="Pro residues" evidence="5">
    <location>
        <begin position="110"/>
        <end position="120"/>
    </location>
</feature>
<evidence type="ECO:0000256" key="1">
    <source>
        <dbReference type="ARBA" id="ARBA00022723"/>
    </source>
</evidence>
<dbReference type="CDD" id="cd15541">
    <property type="entry name" value="PHD_TIF1_like"/>
    <property type="match status" value="1"/>
</dbReference>
<dbReference type="CDD" id="cd15525">
    <property type="entry name" value="PHD_UHRF1_2"/>
    <property type="match status" value="1"/>
</dbReference>
<feature type="compositionally biased region" description="Basic and acidic residues" evidence="5">
    <location>
        <begin position="1010"/>
        <end position="1019"/>
    </location>
</feature>
<feature type="region of interest" description="Disordered" evidence="5">
    <location>
        <begin position="850"/>
        <end position="1086"/>
    </location>
</feature>
<dbReference type="GO" id="GO:0000978">
    <property type="term" value="F:RNA polymerase II cis-regulatory region sequence-specific DNA binding"/>
    <property type="evidence" value="ECO:0007669"/>
    <property type="project" value="TreeGrafter"/>
</dbReference>
<feature type="compositionally biased region" description="Polar residues" evidence="5">
    <location>
        <begin position="543"/>
        <end position="558"/>
    </location>
</feature>
<keyword evidence="3" id="KW-0862">Zinc</keyword>
<dbReference type="Pfam" id="PF00628">
    <property type="entry name" value="PHD"/>
    <property type="match status" value="2"/>
</dbReference>
<feature type="compositionally biased region" description="Polar residues" evidence="5">
    <location>
        <begin position="929"/>
        <end position="960"/>
    </location>
</feature>
<feature type="compositionally biased region" description="Low complexity" evidence="5">
    <location>
        <begin position="121"/>
        <end position="157"/>
    </location>
</feature>
<dbReference type="PANTHER" id="PTHR45975:SF2">
    <property type="entry name" value="NUCLEOSOME-REMODELING FACTOR SUBUNIT BPTF"/>
    <property type="match status" value="1"/>
</dbReference>
<feature type="compositionally biased region" description="Basic residues" evidence="5">
    <location>
        <begin position="1241"/>
        <end position="1252"/>
    </location>
</feature>
<dbReference type="PROSITE" id="PS50016">
    <property type="entry name" value="ZF_PHD_2"/>
    <property type="match status" value="2"/>
</dbReference>
<feature type="region of interest" description="Disordered" evidence="5">
    <location>
        <begin position="368"/>
        <end position="506"/>
    </location>
</feature>
<gene>
    <name evidence="7" type="ORF">DBRI00130_LOCUS2820</name>
</gene>
<dbReference type="InterPro" id="IPR038028">
    <property type="entry name" value="BPTF"/>
</dbReference>
<dbReference type="PROSITE" id="PS01359">
    <property type="entry name" value="ZF_PHD_1"/>
    <property type="match status" value="1"/>
</dbReference>
<feature type="compositionally biased region" description="Basic and acidic residues" evidence="5">
    <location>
        <begin position="641"/>
        <end position="653"/>
    </location>
</feature>
<name>A0A7S4QH92_9STRA</name>
<feature type="region of interest" description="Disordered" evidence="5">
    <location>
        <begin position="100"/>
        <end position="271"/>
    </location>
</feature>
<protein>
    <recommendedName>
        <fullName evidence="6">PHD-type domain-containing protein</fullName>
    </recommendedName>
</protein>
<feature type="compositionally biased region" description="Basic and acidic residues" evidence="5">
    <location>
        <begin position="618"/>
        <end position="630"/>
    </location>
</feature>
<feature type="compositionally biased region" description="Basic and acidic residues" evidence="5">
    <location>
        <begin position="238"/>
        <end position="254"/>
    </location>
</feature>
<feature type="compositionally biased region" description="Basic and acidic residues" evidence="5">
    <location>
        <begin position="703"/>
        <end position="719"/>
    </location>
</feature>